<accession>A0A2T6BFG6</accession>
<keyword evidence="1" id="KW-0812">Transmembrane</keyword>
<evidence type="ECO:0000313" key="2">
    <source>
        <dbReference type="EMBL" id="PTX54789.1"/>
    </source>
</evidence>
<protein>
    <submittedName>
        <fullName evidence="2">Uncharacterized protein</fullName>
    </submittedName>
</protein>
<keyword evidence="1" id="KW-1133">Transmembrane helix</keyword>
<dbReference type="AlphaFoldDB" id="A0A2T6BFG6"/>
<name>A0A2T6BFG6_9RHOB</name>
<keyword evidence="3" id="KW-1185">Reference proteome</keyword>
<organism evidence="2 3">
    <name type="scientific">Litoreibacter ponti</name>
    <dbReference type="NCBI Taxonomy" id="1510457"/>
    <lineage>
        <taxon>Bacteria</taxon>
        <taxon>Pseudomonadati</taxon>
        <taxon>Pseudomonadota</taxon>
        <taxon>Alphaproteobacteria</taxon>
        <taxon>Rhodobacterales</taxon>
        <taxon>Roseobacteraceae</taxon>
        <taxon>Litoreibacter</taxon>
    </lineage>
</organism>
<dbReference type="Proteomes" id="UP000243978">
    <property type="component" value="Unassembled WGS sequence"/>
</dbReference>
<keyword evidence="1" id="KW-0472">Membrane</keyword>
<evidence type="ECO:0000256" key="1">
    <source>
        <dbReference type="SAM" id="Phobius"/>
    </source>
</evidence>
<sequence length="93" mass="9451">MKTGPAIILGAVAVAAIAAGVYMIDIEQTEQAALPDVDVSVEGGNLPEFEAEVGEIAVTEETVTVPDVDVEVSVNESEVSVPSISVTPPSNDG</sequence>
<proteinExistence type="predicted"/>
<comment type="caution">
    <text evidence="2">The sequence shown here is derived from an EMBL/GenBank/DDBJ whole genome shotgun (WGS) entry which is preliminary data.</text>
</comment>
<evidence type="ECO:0000313" key="3">
    <source>
        <dbReference type="Proteomes" id="UP000243978"/>
    </source>
</evidence>
<dbReference type="EMBL" id="QBKS01000002">
    <property type="protein sequence ID" value="PTX54789.1"/>
    <property type="molecule type" value="Genomic_DNA"/>
</dbReference>
<dbReference type="OrthoDB" id="461507at2"/>
<dbReference type="RefSeq" id="WP_107847085.1">
    <property type="nucleotide sequence ID" value="NZ_QBKS01000002.1"/>
</dbReference>
<reference evidence="2 3" key="1">
    <citation type="submission" date="2018-04" db="EMBL/GenBank/DDBJ databases">
        <title>Genomic Encyclopedia of Archaeal and Bacterial Type Strains, Phase II (KMG-II): from individual species to whole genera.</title>
        <authorList>
            <person name="Goeker M."/>
        </authorList>
    </citation>
    <scope>NUCLEOTIDE SEQUENCE [LARGE SCALE GENOMIC DNA]</scope>
    <source>
        <strain evidence="2 3">DSM 100977</strain>
    </source>
</reference>
<feature type="transmembrane region" description="Helical" evidence="1">
    <location>
        <begin position="6"/>
        <end position="24"/>
    </location>
</feature>
<gene>
    <name evidence="2" type="ORF">C8N43_3610</name>
</gene>